<accession>A0ABR8RDW1</accession>
<keyword evidence="2" id="KW-1185">Reference proteome</keyword>
<sequence>MEKTVYIILSDTSTWFSKMIGMYTGRNRNHASIAFDEQLNEMYSFGRKQRYNPINGGFVQENARGGVFKNANCSIFQCKISLSEFEQMQNRVLAFREEQDRYKYNLLGLFGIALRLKIHRENAYFCSQFVATIMNESSTLSIDTPTYLVQPHHIAEHPALHQIYEGHFQYYFLNNNLGDASKWKELAY</sequence>
<evidence type="ECO:0008006" key="3">
    <source>
        <dbReference type="Google" id="ProtNLM"/>
    </source>
</evidence>
<evidence type="ECO:0000313" key="2">
    <source>
        <dbReference type="Proteomes" id="UP000640786"/>
    </source>
</evidence>
<comment type="caution">
    <text evidence="1">The sequence shown here is derived from an EMBL/GenBank/DDBJ whole genome shotgun (WGS) entry which is preliminary data.</text>
</comment>
<organism evidence="1 2">
    <name type="scientific">Psychrobacillus faecigallinarum</name>
    <dbReference type="NCBI Taxonomy" id="2762235"/>
    <lineage>
        <taxon>Bacteria</taxon>
        <taxon>Bacillati</taxon>
        <taxon>Bacillota</taxon>
        <taxon>Bacilli</taxon>
        <taxon>Bacillales</taxon>
        <taxon>Bacillaceae</taxon>
        <taxon>Psychrobacillus</taxon>
    </lineage>
</organism>
<proteinExistence type="predicted"/>
<dbReference type="Proteomes" id="UP000640786">
    <property type="component" value="Unassembled WGS sequence"/>
</dbReference>
<dbReference type="InterPro" id="IPR038765">
    <property type="entry name" value="Papain-like_cys_pep_sf"/>
</dbReference>
<dbReference type="SUPFAM" id="SSF54001">
    <property type="entry name" value="Cysteine proteinases"/>
    <property type="match status" value="1"/>
</dbReference>
<dbReference type="Gene3D" id="3.90.1720.10">
    <property type="entry name" value="endopeptidase domain like (from Nostoc punctiforme)"/>
    <property type="match status" value="1"/>
</dbReference>
<dbReference type="RefSeq" id="WP_191697838.1">
    <property type="nucleotide sequence ID" value="NZ_JACSQO010000012.1"/>
</dbReference>
<gene>
    <name evidence="1" type="ORF">H9650_17915</name>
</gene>
<dbReference type="EMBL" id="JACSQO010000012">
    <property type="protein sequence ID" value="MBD7945983.1"/>
    <property type="molecule type" value="Genomic_DNA"/>
</dbReference>
<evidence type="ECO:0000313" key="1">
    <source>
        <dbReference type="EMBL" id="MBD7945983.1"/>
    </source>
</evidence>
<name>A0ABR8RDW1_9BACI</name>
<reference evidence="1 2" key="1">
    <citation type="submission" date="2020-08" db="EMBL/GenBank/DDBJ databases">
        <title>A Genomic Blueprint of the Chicken Gut Microbiome.</title>
        <authorList>
            <person name="Gilroy R."/>
            <person name="Ravi A."/>
            <person name="Getino M."/>
            <person name="Pursley I."/>
            <person name="Horton D.L."/>
            <person name="Alikhan N.-F."/>
            <person name="Baker D."/>
            <person name="Gharbi K."/>
            <person name="Hall N."/>
            <person name="Watson M."/>
            <person name="Adriaenssens E.M."/>
            <person name="Foster-Nyarko E."/>
            <person name="Jarju S."/>
            <person name="Secka A."/>
            <person name="Antonio M."/>
            <person name="Oren A."/>
            <person name="Chaudhuri R."/>
            <person name="La Ragione R.M."/>
            <person name="Hildebrand F."/>
            <person name="Pallen M.J."/>
        </authorList>
    </citation>
    <scope>NUCLEOTIDE SEQUENCE [LARGE SCALE GENOMIC DNA]</scope>
    <source>
        <strain evidence="1 2">Sa2BUA9</strain>
    </source>
</reference>
<protein>
    <recommendedName>
        <fullName evidence="3">Permuted papain-like amidase enzyme, YaeF/YiiX, C92 family</fullName>
    </recommendedName>
</protein>